<organism evidence="2">
    <name type="scientific">marine metagenome</name>
    <dbReference type="NCBI Taxonomy" id="408172"/>
    <lineage>
        <taxon>unclassified sequences</taxon>
        <taxon>metagenomes</taxon>
        <taxon>ecological metagenomes</taxon>
    </lineage>
</organism>
<feature type="transmembrane region" description="Helical" evidence="1">
    <location>
        <begin position="47"/>
        <end position="67"/>
    </location>
</feature>
<accession>A0A382ZDZ7</accession>
<evidence type="ECO:0000256" key="1">
    <source>
        <dbReference type="SAM" id="Phobius"/>
    </source>
</evidence>
<keyword evidence="1" id="KW-0472">Membrane</keyword>
<proteinExistence type="predicted"/>
<feature type="transmembrane region" description="Helical" evidence="1">
    <location>
        <begin position="74"/>
        <end position="96"/>
    </location>
</feature>
<feature type="transmembrane region" description="Helical" evidence="1">
    <location>
        <begin position="102"/>
        <end position="125"/>
    </location>
</feature>
<keyword evidence="1" id="KW-1133">Transmembrane helix</keyword>
<feature type="transmembrane region" description="Helical" evidence="1">
    <location>
        <begin position="7"/>
        <end position="27"/>
    </location>
</feature>
<evidence type="ECO:0000313" key="2">
    <source>
        <dbReference type="EMBL" id="SVD93776.1"/>
    </source>
</evidence>
<reference evidence="2" key="1">
    <citation type="submission" date="2018-05" db="EMBL/GenBank/DDBJ databases">
        <authorList>
            <person name="Lanie J.A."/>
            <person name="Ng W.-L."/>
            <person name="Kazmierczak K.M."/>
            <person name="Andrzejewski T.M."/>
            <person name="Davidsen T.M."/>
            <person name="Wayne K.J."/>
            <person name="Tettelin H."/>
            <person name="Glass J.I."/>
            <person name="Rusch D."/>
            <person name="Podicherti R."/>
            <person name="Tsui H.-C.T."/>
            <person name="Winkler M.E."/>
        </authorList>
    </citation>
    <scope>NUCLEOTIDE SEQUENCE</scope>
</reference>
<name>A0A382ZDZ7_9ZZZZ</name>
<feature type="non-terminal residue" evidence="2">
    <location>
        <position position="1"/>
    </location>
</feature>
<dbReference type="EMBL" id="UINC01183168">
    <property type="protein sequence ID" value="SVD93776.1"/>
    <property type="molecule type" value="Genomic_DNA"/>
</dbReference>
<protein>
    <submittedName>
        <fullName evidence="2">Uncharacterized protein</fullName>
    </submittedName>
</protein>
<gene>
    <name evidence="2" type="ORF">METZ01_LOCUS446630</name>
</gene>
<keyword evidence="1" id="KW-0812">Transmembrane</keyword>
<sequence length="134" mass="14923">VNIERTFKNIILADFLVMLFLFAAIPFESEEISKISDNLGTGVLGSIGSDWIFFTILGGFVLIYYINLILLYRFVYFAKTLFLILVVLGILLNLVSGPTVSGALAFTLELLDGVIQGAVLVFLYFTPIKDKFIK</sequence>
<dbReference type="AlphaFoldDB" id="A0A382ZDZ7"/>